<feature type="compositionally biased region" description="Basic and acidic residues" evidence="1">
    <location>
        <begin position="651"/>
        <end position="663"/>
    </location>
</feature>
<dbReference type="Proteomes" id="UP000265618">
    <property type="component" value="Unassembled WGS sequence"/>
</dbReference>
<proteinExistence type="predicted"/>
<name>A0A9K3GGX7_9EUKA</name>
<evidence type="ECO:0000313" key="2">
    <source>
        <dbReference type="EMBL" id="GIQ82588.1"/>
    </source>
</evidence>
<organism evidence="2 3">
    <name type="scientific">Kipferlia bialata</name>
    <dbReference type="NCBI Taxonomy" id="797122"/>
    <lineage>
        <taxon>Eukaryota</taxon>
        <taxon>Metamonada</taxon>
        <taxon>Carpediemonas-like organisms</taxon>
        <taxon>Kipferlia</taxon>
    </lineage>
</organism>
<accession>A0A9K3GGX7</accession>
<feature type="region of interest" description="Disordered" evidence="1">
    <location>
        <begin position="651"/>
        <end position="671"/>
    </location>
</feature>
<dbReference type="EMBL" id="BDIP01000746">
    <property type="protein sequence ID" value="GIQ82588.1"/>
    <property type="molecule type" value="Genomic_DNA"/>
</dbReference>
<reference evidence="2 3" key="1">
    <citation type="journal article" date="2018" name="PLoS ONE">
        <title>The draft genome of Kipferlia bialata reveals reductive genome evolution in fornicate parasites.</title>
        <authorList>
            <person name="Tanifuji G."/>
            <person name="Takabayashi S."/>
            <person name="Kume K."/>
            <person name="Takagi M."/>
            <person name="Nakayama T."/>
            <person name="Kamikawa R."/>
            <person name="Inagaki Y."/>
            <person name="Hashimoto T."/>
        </authorList>
    </citation>
    <scope>NUCLEOTIDE SEQUENCE [LARGE SCALE GENOMIC DNA]</scope>
    <source>
        <strain evidence="2">NY0173</strain>
    </source>
</reference>
<keyword evidence="3" id="KW-1185">Reference proteome</keyword>
<protein>
    <submittedName>
        <fullName evidence="2">Uncharacterized protein</fullName>
    </submittedName>
</protein>
<evidence type="ECO:0000313" key="3">
    <source>
        <dbReference type="Proteomes" id="UP000265618"/>
    </source>
</evidence>
<sequence length="1724" mass="184538">MTEDAQMVATTLRGLYGKLGQSLNRKAAAEKSQCETALDLLKPSRTPPVLPPLLPTLLEAPISVLSNCGGQPKLAVTASASLLTCLSALQTRDHFFLPGDVASIVHTASYKKTPMSVAITLVSLLPSIFQHNRDSASLLSGLKTVCSLRDKDKKRRVYATLEAVFADTCQAVLVTGADPTDIHSMRCCVALLDELLVPITPSHSGTIHRIPRTVALTSLFNVLGSPLFLQRRSVPQIKEWVGTRLEPALTRLTRQHLGGKGVVLEGDVKEAAGAECDHYLRALPIAIRLAVQPVQDDTPEAAQAEGATYIPMLVRHVLGLVGARRKDTVRLGLLLLRCLMPDRPTATRVLRLVRQEGKTEGGSGCYSLFSGVAQAILHQGIQPSEQDTDTELLSLFQGQNTSLDHMLGGFPVSLGQHESPGRLGLGVLWQGLDALTSYTLVADIAHSPSAMDTFAGLAEDLAVPVTVACLGSSSATAHKTKGLRHVLLGAVGLVMQTLSASCPPTGCGQGEEASTPRGKCTARLSAVASSVVSLTSRFVLALLKDGTASGYGAVGVAALRQTSLPTLSLSPFSSLPATHADSEAETYRALLAGSTSLLVSFSASPLLTANTQLRLLCQSAVAAAEVSIVATVCGTDPSHLSPQHFVSTRDRIGSQHRLDREGGTETPHTNDSLTKTLSLISSVYSDKALAKALPAMEAYAPGAVEAHVAALCEMALTQFGTPTYLSLSLSRVVACASSADVHYSAVFRGASAVLGALIDPTLHSNCRHALFQFASAYCSALVLTCNAVSVPDRQEGDVSDSDILSVLLRPLEPLPTGPLSPDLSKALLAETTSAIHSVLAATQAHLSVGGWDTVGYLARRVASYVDADTPQAQDRERLDALDMQEWLAHVCTPRQVVPGVRAMVTELPVAVFHILDIASRAVLSDSLSSSDASPAKVSTQAQMDIVRALTQGVWNHRYQSDPLDDRTFSLIETLGRVVSRPCPASDKGGPNPVTLSVMAVYGLASLATEGRFEVRSAVEKTLFDHIPSVLRSLYQSEDHSAWLLLFRGVVCPTVLTLMGIVTNMYRNPTPLAGRSPLSPANPDNTHSQWLSTARSILPRMSRLLGTLADTKLGGEPLYAGARLAPLWHWAVLCLLDAADMASACGDLSLAGFVVDEYTALVSCPAYVQHMLETEACDESVELSYAAQEASLGVGVQWECLTEDYFCPVSTGPASVALWCRLLSLLEAEALLEDGDRLGRMLAAITRYTPRYSLQSQTVTLESLRYRVLHDIMHIVCTLDQSSAHVKVCLDSLSVQYTRWSLALAGGDKERHTWCPERVAALSEYVHTVAQHCLFDSDRQGWHVLDWAQGTGPADLFSMLDGMCMGGDYDRAMHPSEEGEGECVWPSRTEAVFTQGMALLEQLLVGADSSPSLAVVAPIVLVTLSQGLVYRSMQVRDGQGDMPRRELVALSKLHAKLCLATLTGAKAVGEAQAETQTEEETKGEDRTADSLWAHLQETAHLFVSEEGGLSLGNPLLLVRGALVSCLRDMLDIQRPCDTRLREAVTLFLHGVDSAVRSRAPPSLSLDTMAPVYGLDTCAVSTRVVFDACLSGLLLLSHEGYHPALSALYEYVVDGVHWYTDLTAVLGECPLSHTRQECFGLLLSQYLSLTVPHTPATAAYFVPSVPMSPPEAEAEAEAEAVVPCGQLHLVALLPHLYPLFATRNAGVRDTVKAMHERGLKGLRLTP</sequence>
<gene>
    <name evidence="2" type="ORF">KIPB_003751</name>
</gene>
<comment type="caution">
    <text evidence="2">The sequence shown here is derived from an EMBL/GenBank/DDBJ whole genome shotgun (WGS) entry which is preliminary data.</text>
</comment>
<evidence type="ECO:0000256" key="1">
    <source>
        <dbReference type="SAM" id="MobiDB-lite"/>
    </source>
</evidence>